<dbReference type="Gene3D" id="3.90.1200.10">
    <property type="match status" value="1"/>
</dbReference>
<dbReference type="RefSeq" id="WP_346030293.1">
    <property type="nucleotide sequence ID" value="NZ_BAAANV010000037.1"/>
</dbReference>
<dbReference type="InterPro" id="IPR002575">
    <property type="entry name" value="Aminoglycoside_PTrfase"/>
</dbReference>
<proteinExistence type="predicted"/>
<feature type="domain" description="Aminoglycoside phosphotransferase" evidence="1">
    <location>
        <begin position="31"/>
        <end position="260"/>
    </location>
</feature>
<dbReference type="SUPFAM" id="SSF56112">
    <property type="entry name" value="Protein kinase-like (PK-like)"/>
    <property type="match status" value="1"/>
</dbReference>
<sequence>MSSAPDAALATQLLREQAPHLAQLAVRPSPASGSSNWVFRVGGHLALRLPRSDDYATDLGNEVTWLPTLGAGVRTPIPRVEFVGTPSETFPRHWAVVTWIEGRTPTNLDASAQWSLASSLGEFVAELHAVDTDGEVGGAERWGYRCGDPVTDATDAWVDEAAATLSDLFDPTQVRLAWARLREVEAATGSRTWVHTDLSAENVLVRDGGTLAGVIDFGALGVGDPAVDLLYAWDLFDAPARAVFARAAAADEATAARARAWAFPGPGLVTLAEYRDSMPERTVRLTRMVEAVAADVGVRLR</sequence>
<evidence type="ECO:0000313" key="3">
    <source>
        <dbReference type="Proteomes" id="UP001501288"/>
    </source>
</evidence>
<evidence type="ECO:0000313" key="2">
    <source>
        <dbReference type="EMBL" id="GAA1543739.1"/>
    </source>
</evidence>
<dbReference type="PANTHER" id="PTHR21310:SF42">
    <property type="entry name" value="BIFUNCTIONAL AAC_APH"/>
    <property type="match status" value="1"/>
</dbReference>
<evidence type="ECO:0000259" key="1">
    <source>
        <dbReference type="Pfam" id="PF01636"/>
    </source>
</evidence>
<dbReference type="Pfam" id="PF01636">
    <property type="entry name" value="APH"/>
    <property type="match status" value="1"/>
</dbReference>
<name>A0ABN2BNU9_9MICO</name>
<reference evidence="2 3" key="1">
    <citation type="journal article" date="2019" name="Int. J. Syst. Evol. Microbiol.">
        <title>The Global Catalogue of Microorganisms (GCM) 10K type strain sequencing project: providing services to taxonomists for standard genome sequencing and annotation.</title>
        <authorList>
            <consortium name="The Broad Institute Genomics Platform"/>
            <consortium name="The Broad Institute Genome Sequencing Center for Infectious Disease"/>
            <person name="Wu L."/>
            <person name="Ma J."/>
        </authorList>
    </citation>
    <scope>NUCLEOTIDE SEQUENCE [LARGE SCALE GENOMIC DNA]</scope>
    <source>
        <strain evidence="2 3">JCM 14588</strain>
    </source>
</reference>
<dbReference type="Gene3D" id="3.30.200.20">
    <property type="entry name" value="Phosphorylase Kinase, domain 1"/>
    <property type="match status" value="1"/>
</dbReference>
<dbReference type="PANTHER" id="PTHR21310">
    <property type="entry name" value="AMINOGLYCOSIDE PHOSPHOTRANSFERASE-RELATED-RELATED"/>
    <property type="match status" value="1"/>
</dbReference>
<dbReference type="InterPro" id="IPR051678">
    <property type="entry name" value="AGP_Transferase"/>
</dbReference>
<dbReference type="InterPro" id="IPR011009">
    <property type="entry name" value="Kinase-like_dom_sf"/>
</dbReference>
<dbReference type="EMBL" id="BAAANV010000037">
    <property type="protein sequence ID" value="GAA1543739.1"/>
    <property type="molecule type" value="Genomic_DNA"/>
</dbReference>
<protein>
    <submittedName>
        <fullName evidence="2">Aminoglycoside phosphotransferase family protein</fullName>
    </submittedName>
</protein>
<gene>
    <name evidence="2" type="ORF">GCM10009762_16490</name>
</gene>
<comment type="caution">
    <text evidence="2">The sequence shown here is derived from an EMBL/GenBank/DDBJ whole genome shotgun (WGS) entry which is preliminary data.</text>
</comment>
<keyword evidence="3" id="KW-1185">Reference proteome</keyword>
<dbReference type="Proteomes" id="UP001501288">
    <property type="component" value="Unassembled WGS sequence"/>
</dbReference>
<accession>A0ABN2BNU9</accession>
<organism evidence="2 3">
    <name type="scientific">Dermacoccus barathri</name>
    <dbReference type="NCBI Taxonomy" id="322601"/>
    <lineage>
        <taxon>Bacteria</taxon>
        <taxon>Bacillati</taxon>
        <taxon>Actinomycetota</taxon>
        <taxon>Actinomycetes</taxon>
        <taxon>Micrococcales</taxon>
        <taxon>Dermacoccaceae</taxon>
        <taxon>Dermacoccus</taxon>
    </lineage>
</organism>